<feature type="region of interest" description="Disordered" evidence="2">
    <location>
        <begin position="1"/>
        <end position="130"/>
    </location>
</feature>
<evidence type="ECO:0000313" key="4">
    <source>
        <dbReference type="EMBL" id="KAK9126803.1"/>
    </source>
</evidence>
<dbReference type="InterPro" id="IPR009057">
    <property type="entry name" value="Homeodomain-like_sf"/>
</dbReference>
<keyword evidence="5" id="KW-1185">Reference proteome</keyword>
<feature type="region of interest" description="Disordered" evidence="2">
    <location>
        <begin position="327"/>
        <end position="364"/>
    </location>
</feature>
<feature type="compositionally biased region" description="Basic and acidic residues" evidence="2">
    <location>
        <begin position="220"/>
        <end position="229"/>
    </location>
</feature>
<feature type="compositionally biased region" description="Polar residues" evidence="2">
    <location>
        <begin position="345"/>
        <end position="364"/>
    </location>
</feature>
<organism evidence="4 5">
    <name type="scientific">Stephania cephalantha</name>
    <dbReference type="NCBI Taxonomy" id="152367"/>
    <lineage>
        <taxon>Eukaryota</taxon>
        <taxon>Viridiplantae</taxon>
        <taxon>Streptophyta</taxon>
        <taxon>Embryophyta</taxon>
        <taxon>Tracheophyta</taxon>
        <taxon>Spermatophyta</taxon>
        <taxon>Magnoliopsida</taxon>
        <taxon>Ranunculales</taxon>
        <taxon>Menispermaceae</taxon>
        <taxon>Menispermoideae</taxon>
        <taxon>Cissampelideae</taxon>
        <taxon>Stephania</taxon>
    </lineage>
</organism>
<keyword evidence="1" id="KW-0175">Coiled coil</keyword>
<evidence type="ECO:0000313" key="5">
    <source>
        <dbReference type="Proteomes" id="UP001419268"/>
    </source>
</evidence>
<sequence>MPPEPSPWDRKDCFREKKHERTDSVGSAGRWRDSHHGSREFVRWGSEDFRRPSGHSKQGGYQLSSEEPSRGFAPFRAGAGERSAEEESGFRPSALRGGDGKYYARGGRETKGSFSQRDWRGGHGSEPGRQYDVTVQRSVSDMLTYSSHAHSVNDNSSWDQHHFKDQHDKIGSANGLAAGHRYDKDQALGSMAWKPMKWNRSTSLSSRASGFSHSSSSKSLRADSDDSKPDLQSGRVTPVQSPSGDGVGGTTSSAPSEDACPRKKQRLGWGQGLAKYEKQKVEGSDETLNKNVPCAAKASPTPSTACILDRSPRVTALSDCASPATTSSVACSSSPGMEDKGYSKDGNNAVDTCNSSGSPGHGISQSLEELAVNPEQLELNSMANLASLLNSLPQHDDASTGDSNFVKSTALNKILLLKGELLKSLEKTEHEIDLLENELKQLNSEPEPNQSCPMTTNLLQVKSETKPTEVDVGASKLFQKPATLQVISSGDAASEKPLSYDVAMEEAQNVAKDDDIDSPGTATSKLVQPLAMERAILVPCQVKEEGTCLEVGKVVGSTSLEQRCELATVCEKKLSSEEANYEKEISRHDFVSVYLSHSREAESKLSAPIFACNRDSSNKAVEVFSKLLSANQPSVDVWASSRLSGMENYSLVKEKLVTHKRFLRFKERVLYLKFRAFQHLWKEDMRLLSIRKHKAKSQKKFDLSFKTSHGSHQKHRSSIRSRFALPAGNVTLVPTTEVLNFTEKLLSDSRLKVCRNSLKMPAQILDDWEKRSSKFSSSNRLVEDPCAVEKERSMTNPWTADERQSFIKLFNSYGKDFKKIATFIPRKTTADCVEFYYKNHKSEGFGKIKKSDVGKQGRSVTNNTYLVTSAKKWNREVHASSLELLGAASVIASRADENMKIQQSCKGRSFSGGQCDYKKSWDESQHEKSDSVDILGNEKDAMAADTLAGFCGALSFEAVSSCVTSSIDPGDGGQEWKLQKRSSSMDGPLTPEVFQNIDDEETCSDESCGELDSVDWTDEEKSSFIGAFRAYGKDFAKISRFVGTRSKDQCKIFFSKGRKCLGLDVVCPRSIIEGTPMSDAIEGRSDTEDAGVLEMESAICSTQSCSKGDIDLPSSVANVACGRSDQAGTSDLLKEAGVSEKKSEMEQLDYDDAENGTVNSVPNDCQASMKPNLPDDGECKKLEASVEPVPCNGTQVTDAGCNDGIAESAHRQAELATGAEVSLEERTSACAAVMKIDDSICAGEVDNSTPKAGTEAEPKATSSSSEAVVTTESEKQLCLATETLTDVKQPKRIGMHKRSRSTSSSCLPDLNSSRNVPFLAVDTFGYPSFSLTPGHQHQNSVDMPFSSRKGYVISRQQKENFPEESTKSVIQDSSGICLEERVRRPALSTTLSFDDSWTKKPSTTELYQQYLLSHNGFGRVESSQILRGYPLQALHKKETKGCTESNGSEKQLVALNISKVNGNFQAERSFLRDYYHEKSNGSETPVNFADLTRLSKSQEPASGGHSRSHSHGRAGSEEQGKRNGDVKLFGQILSHPTNSQKPKPKTEDSDDRGPAAAQLCSKSFSLKFGSDLASQRSLEATKLDTTSHSSVEDFPRRSYGFWDGSRIQTGLSALPDSARILAKYPAAFDSYADQHTIPVVVKMNQNPDFNVLRNYSGANLQQLTVNPQDAFSELQKRNGYEAASYQNQAKSVVGMNVMGGGIVVGGSCGVSDPVAAIKKHYAAAAESFSSQGGSIREGDTWRGPDVGR</sequence>
<feature type="compositionally biased region" description="Low complexity" evidence="2">
    <location>
        <begin position="203"/>
        <end position="219"/>
    </location>
</feature>
<feature type="region of interest" description="Disordered" evidence="2">
    <location>
        <begin position="1243"/>
        <end position="1272"/>
    </location>
</feature>
<feature type="compositionally biased region" description="Basic and acidic residues" evidence="2">
    <location>
        <begin position="30"/>
        <end position="51"/>
    </location>
</feature>
<dbReference type="PANTHER" id="PTHR47340">
    <property type="entry name" value="DUPLICATED HOMEODOMAIN-LIKE SUPERFAMILY PROTEIN"/>
    <property type="match status" value="1"/>
</dbReference>
<dbReference type="EMBL" id="JBBNAG010000006">
    <property type="protein sequence ID" value="KAK9126803.1"/>
    <property type="molecule type" value="Genomic_DNA"/>
</dbReference>
<feature type="region of interest" description="Disordered" evidence="2">
    <location>
        <begin position="1729"/>
        <end position="1748"/>
    </location>
</feature>
<dbReference type="Pfam" id="PF00249">
    <property type="entry name" value="Myb_DNA-binding"/>
    <property type="match status" value="2"/>
</dbReference>
<feature type="compositionally biased region" description="Low complexity" evidence="2">
    <location>
        <begin position="1260"/>
        <end position="1271"/>
    </location>
</feature>
<dbReference type="CDD" id="cd00167">
    <property type="entry name" value="SANT"/>
    <property type="match status" value="1"/>
</dbReference>
<gene>
    <name evidence="4" type="ORF">Scep_015649</name>
</gene>
<feature type="compositionally biased region" description="Basic and acidic residues" evidence="2">
    <location>
        <begin position="159"/>
        <end position="170"/>
    </location>
</feature>
<feature type="compositionally biased region" description="Polar residues" evidence="2">
    <location>
        <begin position="234"/>
        <end position="243"/>
    </location>
</feature>
<accession>A0AAP0P1I3</accession>
<dbReference type="PANTHER" id="PTHR47340:SF1">
    <property type="entry name" value="DUPLICATED HOMEODOMAIN-LIKE SUPERFAMILY PROTEIN"/>
    <property type="match status" value="1"/>
</dbReference>
<feature type="compositionally biased region" description="Basic and acidic residues" evidence="2">
    <location>
        <begin position="7"/>
        <end position="23"/>
    </location>
</feature>
<dbReference type="PROSITE" id="PS51293">
    <property type="entry name" value="SANT"/>
    <property type="match status" value="2"/>
</dbReference>
<dbReference type="InterPro" id="IPR001005">
    <property type="entry name" value="SANT/Myb"/>
</dbReference>
<feature type="region of interest" description="Disordered" evidence="2">
    <location>
        <begin position="1496"/>
        <end position="1556"/>
    </location>
</feature>
<feature type="compositionally biased region" description="Polar residues" evidence="2">
    <location>
        <begin position="148"/>
        <end position="158"/>
    </location>
</feature>
<feature type="coiled-coil region" evidence="1">
    <location>
        <begin position="418"/>
        <end position="445"/>
    </location>
</feature>
<name>A0AAP0P1I3_9MAGN</name>
<dbReference type="Proteomes" id="UP001419268">
    <property type="component" value="Unassembled WGS sequence"/>
</dbReference>
<evidence type="ECO:0000256" key="1">
    <source>
        <dbReference type="SAM" id="Coils"/>
    </source>
</evidence>
<dbReference type="SUPFAM" id="SSF46689">
    <property type="entry name" value="Homeodomain-like"/>
    <property type="match status" value="2"/>
</dbReference>
<feature type="compositionally biased region" description="Basic and acidic residues" evidence="2">
    <location>
        <begin position="1544"/>
        <end position="1553"/>
    </location>
</feature>
<dbReference type="SMART" id="SM00717">
    <property type="entry name" value="SANT"/>
    <property type="match status" value="2"/>
</dbReference>
<dbReference type="InterPro" id="IPR017884">
    <property type="entry name" value="SANT_dom"/>
</dbReference>
<dbReference type="Gene3D" id="1.20.58.1880">
    <property type="match status" value="1"/>
</dbReference>
<feature type="compositionally biased region" description="Basic and acidic residues" evidence="2">
    <location>
        <begin position="1514"/>
        <end position="1525"/>
    </location>
</feature>
<comment type="caution">
    <text evidence="4">The sequence shown here is derived from an EMBL/GenBank/DDBJ whole genome shotgun (WGS) entry which is preliminary data.</text>
</comment>
<feature type="domain" description="SANT" evidence="3">
    <location>
        <begin position="1011"/>
        <end position="1054"/>
    </location>
</feature>
<evidence type="ECO:0000256" key="2">
    <source>
        <dbReference type="SAM" id="MobiDB-lite"/>
    </source>
</evidence>
<proteinExistence type="predicted"/>
<feature type="compositionally biased region" description="Polar residues" evidence="2">
    <location>
        <begin position="55"/>
        <end position="66"/>
    </location>
</feature>
<feature type="compositionally biased region" description="Basic and acidic residues" evidence="2">
    <location>
        <begin position="106"/>
        <end position="123"/>
    </location>
</feature>
<reference evidence="4 5" key="1">
    <citation type="submission" date="2024-01" db="EMBL/GenBank/DDBJ databases">
        <title>Genome assemblies of Stephania.</title>
        <authorList>
            <person name="Yang L."/>
        </authorList>
    </citation>
    <scope>NUCLEOTIDE SEQUENCE [LARGE SCALE GENOMIC DNA]</scope>
    <source>
        <strain evidence="4">JXDWG</strain>
        <tissue evidence="4">Leaf</tissue>
    </source>
</reference>
<feature type="domain" description="SANT" evidence="3">
    <location>
        <begin position="793"/>
        <end position="844"/>
    </location>
</feature>
<feature type="region of interest" description="Disordered" evidence="2">
    <location>
        <begin position="148"/>
        <end position="177"/>
    </location>
</feature>
<feature type="region of interest" description="Disordered" evidence="2">
    <location>
        <begin position="202"/>
        <end position="266"/>
    </location>
</feature>
<dbReference type="Gene3D" id="1.10.10.60">
    <property type="entry name" value="Homeodomain-like"/>
    <property type="match status" value="1"/>
</dbReference>
<feature type="compositionally biased region" description="Basic and acidic residues" evidence="2">
    <location>
        <begin position="1736"/>
        <end position="1748"/>
    </location>
</feature>
<protein>
    <recommendedName>
        <fullName evidence="3">SANT domain-containing protein</fullName>
    </recommendedName>
</protein>
<evidence type="ECO:0000259" key="3">
    <source>
        <dbReference type="PROSITE" id="PS51293"/>
    </source>
</evidence>